<evidence type="ECO:0000313" key="3">
    <source>
        <dbReference type="EMBL" id="ARM85973.1"/>
    </source>
</evidence>
<dbReference type="InterPro" id="IPR037522">
    <property type="entry name" value="HD_GYP_dom"/>
</dbReference>
<dbReference type="PROSITE" id="PS51832">
    <property type="entry name" value="HD_GYP"/>
    <property type="match status" value="1"/>
</dbReference>
<dbReference type="AlphaFoldDB" id="A0A1W6KEZ9"/>
<dbReference type="Pfam" id="PF11871">
    <property type="entry name" value="DUF3391"/>
    <property type="match status" value="1"/>
</dbReference>
<name>A0A1W6KEZ9_9GAMM</name>
<dbReference type="SUPFAM" id="SSF109604">
    <property type="entry name" value="HD-domain/PDEase-like"/>
    <property type="match status" value="1"/>
</dbReference>
<dbReference type="InterPro" id="IPR021812">
    <property type="entry name" value="DUF3391"/>
</dbReference>
<protein>
    <submittedName>
        <fullName evidence="3">Cyclic di-GMP phosphodiesterase response regulator RpfG</fullName>
        <ecNumber evidence="3">3.1.4.52</ecNumber>
    </submittedName>
</protein>
<accession>A0A1W6KEZ9</accession>
<dbReference type="Proteomes" id="UP000193100">
    <property type="component" value="Chromosome"/>
</dbReference>
<evidence type="ECO:0000256" key="1">
    <source>
        <dbReference type="SAM" id="MobiDB-lite"/>
    </source>
</evidence>
<feature type="region of interest" description="Disordered" evidence="1">
    <location>
        <begin position="71"/>
        <end position="97"/>
    </location>
</feature>
<dbReference type="PANTHER" id="PTHR43155">
    <property type="entry name" value="CYCLIC DI-GMP PHOSPHODIESTERASE PA4108-RELATED"/>
    <property type="match status" value="1"/>
</dbReference>
<dbReference type="EMBL" id="CP020931">
    <property type="protein sequence ID" value="ARM85973.1"/>
    <property type="molecule type" value="Genomic_DNA"/>
</dbReference>
<keyword evidence="3" id="KW-0378">Hydrolase</keyword>
<dbReference type="CDD" id="cd00077">
    <property type="entry name" value="HDc"/>
    <property type="match status" value="1"/>
</dbReference>
<dbReference type="RefSeq" id="WP_036202372.1">
    <property type="nucleotide sequence ID" value="NZ_CP020931.1"/>
</dbReference>
<dbReference type="NCBIfam" id="TIGR00277">
    <property type="entry name" value="HDIG"/>
    <property type="match status" value="1"/>
</dbReference>
<dbReference type="GeneID" id="77257869"/>
<dbReference type="STRING" id="1420917.AU15_09425"/>
<gene>
    <name evidence="3" type="primary">rpfG</name>
    <name evidence="3" type="ORF">MARSALSMR5_03953</name>
</gene>
<feature type="compositionally biased region" description="Polar residues" evidence="1">
    <location>
        <begin position="84"/>
        <end position="96"/>
    </location>
</feature>
<dbReference type="Pfam" id="PF13487">
    <property type="entry name" value="HD_5"/>
    <property type="match status" value="1"/>
</dbReference>
<dbReference type="GO" id="GO:0071111">
    <property type="term" value="F:cyclic-guanylate-specific phosphodiesterase activity"/>
    <property type="evidence" value="ECO:0007669"/>
    <property type="project" value="UniProtKB-EC"/>
</dbReference>
<dbReference type="Gene3D" id="1.10.3210.10">
    <property type="entry name" value="Hypothetical protein af1432"/>
    <property type="match status" value="1"/>
</dbReference>
<reference evidence="3 4" key="1">
    <citation type="submission" date="2017-04" db="EMBL/GenBank/DDBJ databases">
        <title>Genome Sequence of Marinobacter salarius strain SMR5 Isolated from a culture of the Diatom Skeletonema marinoi.</title>
        <authorList>
            <person name="Topel M."/>
            <person name="Pinder M.I.M."/>
            <person name="Johansson O.N."/>
            <person name="Kourtchenko O."/>
            <person name="Godhe A."/>
            <person name="Clarke A.K."/>
        </authorList>
    </citation>
    <scope>NUCLEOTIDE SEQUENCE [LARGE SCALE GENOMIC DNA]</scope>
    <source>
        <strain evidence="3 4">SMR5</strain>
    </source>
</reference>
<sequence length="445" mass="49128">MPMGREDIIETEIPVSQLAIGMHVIRLDRPWEDTDFLLQGFILQTEEDVLAVQQQCETVIVEGRVQVAPTAERHAPLSRRKTSAKTSKPNVSQQPSAIPKRKVTYVNKVDASREMATARMNYADAKATAKNIMSSLRLGRTLEMNQIHQVVDNCVDSVLRNDNALLLLTKIKNKDEYTAEHCINVSILSAAFAKHLGLLEGEIRTVALCGLLHDVGKMRIDDEILNKPGALTPEEFAVMKNHTTFGRDVLAALPRLAHAAVDVAYSHHERMDGKGYPRGLSGQQIPLFAKIVGLVDTYDAITSSRVYDKGRASMEALQIIHRNKGAQFDAELAVEFIRMVGVYPPGSIVEMTNGEVGIVVATHPTSKLKPRVLLVRDANKQPLAIFREANLLKETQDSSGQPYKIAREVPDESFGIVMKDFIEQGILNRKAPDVSASVDDGHGES</sequence>
<feature type="domain" description="HD-GYP" evidence="2">
    <location>
        <begin position="156"/>
        <end position="352"/>
    </location>
</feature>
<organism evidence="3 4">
    <name type="scientific">Marinobacter salarius</name>
    <dbReference type="NCBI Taxonomy" id="1420917"/>
    <lineage>
        <taxon>Bacteria</taxon>
        <taxon>Pseudomonadati</taxon>
        <taxon>Pseudomonadota</taxon>
        <taxon>Gammaproteobacteria</taxon>
        <taxon>Pseudomonadales</taxon>
        <taxon>Marinobacteraceae</taxon>
        <taxon>Marinobacter</taxon>
    </lineage>
</organism>
<dbReference type="InterPro" id="IPR006675">
    <property type="entry name" value="HDIG_dom"/>
</dbReference>
<evidence type="ECO:0000313" key="4">
    <source>
        <dbReference type="Proteomes" id="UP000193100"/>
    </source>
</evidence>
<dbReference type="PANTHER" id="PTHR43155:SF2">
    <property type="entry name" value="CYCLIC DI-GMP PHOSPHODIESTERASE PA4108"/>
    <property type="match status" value="1"/>
</dbReference>
<dbReference type="InterPro" id="IPR003607">
    <property type="entry name" value="HD/PDEase_dom"/>
</dbReference>
<dbReference type="SMART" id="SM00471">
    <property type="entry name" value="HDc"/>
    <property type="match status" value="1"/>
</dbReference>
<proteinExistence type="predicted"/>
<dbReference type="EC" id="3.1.4.52" evidence="3"/>
<evidence type="ECO:0000259" key="2">
    <source>
        <dbReference type="PROSITE" id="PS51832"/>
    </source>
</evidence>